<gene>
    <name evidence="3" type="ORF">RJ641_005320</name>
</gene>
<evidence type="ECO:0000313" key="3">
    <source>
        <dbReference type="EMBL" id="KAK6929115.1"/>
    </source>
</evidence>
<dbReference type="PANTHER" id="PTHR36374:SF1">
    <property type="entry name" value="OS01G0969000 PROTEIN"/>
    <property type="match status" value="1"/>
</dbReference>
<dbReference type="AlphaFoldDB" id="A0AAN8ZBJ2"/>
<reference evidence="3 4" key="1">
    <citation type="submission" date="2023-12" db="EMBL/GenBank/DDBJ databases">
        <title>A high-quality genome assembly for Dillenia turbinata (Dilleniales).</title>
        <authorList>
            <person name="Chanderbali A."/>
        </authorList>
    </citation>
    <scope>NUCLEOTIDE SEQUENCE [LARGE SCALE GENOMIC DNA]</scope>
    <source>
        <strain evidence="3">LSX21</strain>
        <tissue evidence="3">Leaf</tissue>
    </source>
</reference>
<keyword evidence="2" id="KW-0812">Transmembrane</keyword>
<dbReference type="EMBL" id="JBAMMX010000013">
    <property type="protein sequence ID" value="KAK6929115.1"/>
    <property type="molecule type" value="Genomic_DNA"/>
</dbReference>
<keyword evidence="4" id="KW-1185">Reference proteome</keyword>
<organism evidence="3 4">
    <name type="scientific">Dillenia turbinata</name>
    <dbReference type="NCBI Taxonomy" id="194707"/>
    <lineage>
        <taxon>Eukaryota</taxon>
        <taxon>Viridiplantae</taxon>
        <taxon>Streptophyta</taxon>
        <taxon>Embryophyta</taxon>
        <taxon>Tracheophyta</taxon>
        <taxon>Spermatophyta</taxon>
        <taxon>Magnoliopsida</taxon>
        <taxon>eudicotyledons</taxon>
        <taxon>Gunneridae</taxon>
        <taxon>Pentapetalae</taxon>
        <taxon>Dilleniales</taxon>
        <taxon>Dilleniaceae</taxon>
        <taxon>Dillenia</taxon>
    </lineage>
</organism>
<feature type="region of interest" description="Disordered" evidence="1">
    <location>
        <begin position="59"/>
        <end position="82"/>
    </location>
</feature>
<proteinExistence type="predicted"/>
<comment type="caution">
    <text evidence="3">The sequence shown here is derived from an EMBL/GenBank/DDBJ whole genome shotgun (WGS) entry which is preliminary data.</text>
</comment>
<name>A0AAN8ZBJ2_9MAGN</name>
<evidence type="ECO:0000256" key="2">
    <source>
        <dbReference type="SAM" id="Phobius"/>
    </source>
</evidence>
<dbReference type="Proteomes" id="UP001370490">
    <property type="component" value="Unassembled WGS sequence"/>
</dbReference>
<sequence length="139" mass="15858">MADTETKAVTIAVTKEEKPANSQNPFLSFLSNFKFQFPQPKKQEKIVVVEESKTVRHVAEKEDQKKPDVVTFPDSRRQSLPPPLKLEVDEAEQKNGSALLWQVYALGGFLLLQWAWAKWNQRQAKNSPPDDEQPPPTDD</sequence>
<dbReference type="PANTHER" id="PTHR36374">
    <property type="entry name" value="OS01G0969000 PROTEIN"/>
    <property type="match status" value="1"/>
</dbReference>
<keyword evidence="2" id="KW-0472">Membrane</keyword>
<evidence type="ECO:0000256" key="1">
    <source>
        <dbReference type="SAM" id="MobiDB-lite"/>
    </source>
</evidence>
<feature type="compositionally biased region" description="Basic and acidic residues" evidence="1">
    <location>
        <begin position="59"/>
        <end position="68"/>
    </location>
</feature>
<protein>
    <submittedName>
        <fullName evidence="3">Uncharacterized protein</fullName>
    </submittedName>
</protein>
<keyword evidence="2" id="KW-1133">Transmembrane helix</keyword>
<feature type="transmembrane region" description="Helical" evidence="2">
    <location>
        <begin position="99"/>
        <end position="117"/>
    </location>
</feature>
<accession>A0AAN8ZBJ2</accession>
<evidence type="ECO:0000313" key="4">
    <source>
        <dbReference type="Proteomes" id="UP001370490"/>
    </source>
</evidence>
<dbReference type="GO" id="GO:0009507">
    <property type="term" value="C:chloroplast"/>
    <property type="evidence" value="ECO:0007669"/>
    <property type="project" value="TreeGrafter"/>
</dbReference>